<feature type="compositionally biased region" description="Basic and acidic residues" evidence="1">
    <location>
        <begin position="28"/>
        <end position="38"/>
    </location>
</feature>
<feature type="compositionally biased region" description="Acidic residues" evidence="1">
    <location>
        <begin position="201"/>
        <end position="211"/>
    </location>
</feature>
<reference evidence="3" key="1">
    <citation type="submission" date="2025-08" db="UniProtKB">
        <authorList>
            <consortium name="RefSeq"/>
        </authorList>
    </citation>
    <scope>IDENTIFICATION</scope>
    <source>
        <strain evidence="3">Mau12</strain>
        <tissue evidence="3">Whole Body</tissue>
    </source>
</reference>
<evidence type="ECO:0000256" key="1">
    <source>
        <dbReference type="SAM" id="MobiDB-lite"/>
    </source>
</evidence>
<name>A0A6P8JBJ3_DROMA</name>
<organism evidence="2 3">
    <name type="scientific">Drosophila mauritiana</name>
    <name type="common">Fruit fly</name>
    <dbReference type="NCBI Taxonomy" id="7226"/>
    <lineage>
        <taxon>Eukaryota</taxon>
        <taxon>Metazoa</taxon>
        <taxon>Ecdysozoa</taxon>
        <taxon>Arthropoda</taxon>
        <taxon>Hexapoda</taxon>
        <taxon>Insecta</taxon>
        <taxon>Pterygota</taxon>
        <taxon>Neoptera</taxon>
        <taxon>Endopterygota</taxon>
        <taxon>Diptera</taxon>
        <taxon>Brachycera</taxon>
        <taxon>Muscomorpha</taxon>
        <taxon>Ephydroidea</taxon>
        <taxon>Drosophilidae</taxon>
        <taxon>Drosophila</taxon>
        <taxon>Sophophora</taxon>
    </lineage>
</organism>
<feature type="compositionally biased region" description="Basic residues" evidence="1">
    <location>
        <begin position="461"/>
        <end position="481"/>
    </location>
</feature>
<accession>A0A6P8JBJ3</accession>
<evidence type="ECO:0000313" key="2">
    <source>
        <dbReference type="Proteomes" id="UP000515162"/>
    </source>
</evidence>
<dbReference type="Proteomes" id="UP000515162">
    <property type="component" value="Chromosome 2R"/>
</dbReference>
<feature type="compositionally biased region" description="Polar residues" evidence="1">
    <location>
        <begin position="1"/>
        <end position="10"/>
    </location>
</feature>
<protein>
    <submittedName>
        <fullName evidence="3">Uncharacterized protein LOC117136482 isoform X2</fullName>
    </submittedName>
</protein>
<dbReference type="RefSeq" id="XP_033153312.1">
    <property type="nucleotide sequence ID" value="XM_033297421.1"/>
</dbReference>
<gene>
    <name evidence="3" type="primary">LOC117136482</name>
</gene>
<dbReference type="GeneID" id="117136482"/>
<feature type="region of interest" description="Disordered" evidence="1">
    <location>
        <begin position="452"/>
        <end position="497"/>
    </location>
</feature>
<dbReference type="CTD" id="37723"/>
<dbReference type="AlphaFoldDB" id="A0A6P8JBJ3"/>
<feature type="region of interest" description="Disordered" evidence="1">
    <location>
        <begin position="1"/>
        <end position="78"/>
    </location>
</feature>
<evidence type="ECO:0000313" key="3">
    <source>
        <dbReference type="RefSeq" id="XP_033153312.1"/>
    </source>
</evidence>
<sequence>MATIGNKINNSYESEPSTGSGSSLSENNESHISDEDHMNLPYLMKPKALSSQPIKETPTPPNPKTGSQESQFLGFGDSPYGQVNKRLYGSQLQNLKLPEVEPPAVRRPSPGKIVFPRFYDTLIEENSCNAVDMAVSVATTATTTTGSLSFDGKIKSLTAKPEIQDKPGPSNANPRLSNVLETSLNTSQQKFNNERSPDLFADSDDEADNDEQPEKELPTRLEDLPEVLEESQCTSDTRARCSLNAPTESSFVDEQTMDLSTTQLNANDPRSHFLENCRRERELYRRIRRCLQGVRPPPSVTAPDVDVIKMVLSMKSNVLNFLSKDSPASTPTIEDSGISETTSLFRPSHSLSEAQNMGWRDVLGVRHHGLSYNLNKAAEQNEYLSMSVVDRYVGVETATSYVRSPSSAKKRNMRMKMLTQSPGNRLSHLAKRRAIFSSANLATNSQKLNSSIGPQIMLDKKKVRNKRKATPKRKTPGSKKKSSQDAIFIRPKAPLPH</sequence>
<feature type="compositionally biased region" description="Low complexity" evidence="1">
    <location>
        <begin position="11"/>
        <end position="27"/>
    </location>
</feature>
<proteinExistence type="predicted"/>
<feature type="region of interest" description="Disordered" evidence="1">
    <location>
        <begin position="187"/>
        <end position="216"/>
    </location>
</feature>
<keyword evidence="2" id="KW-1185">Reference proteome</keyword>